<proteinExistence type="predicted"/>
<reference evidence="2" key="1">
    <citation type="journal article" date="2018" name="Int. J. Syst. Evol. Microbiol.">
        <title>Neptunicella marina gen. nov., sp. nov., isolated from surface seawater.</title>
        <authorList>
            <person name="Liu X."/>
            <person name="Lai Q."/>
            <person name="Du Y."/>
            <person name="Zhang X."/>
            <person name="Liu Z."/>
            <person name="Sun F."/>
            <person name="Shao Z."/>
        </authorList>
    </citation>
    <scope>NUCLEOTIDE SEQUENCE</scope>
    <source>
        <strain evidence="2">S27-2</strain>
    </source>
</reference>
<feature type="signal peptide" evidence="1">
    <location>
        <begin position="1"/>
        <end position="25"/>
    </location>
</feature>
<organism evidence="2 3">
    <name type="scientific">Neptunicella marina</name>
    <dbReference type="NCBI Taxonomy" id="2125989"/>
    <lineage>
        <taxon>Bacteria</taxon>
        <taxon>Pseudomonadati</taxon>
        <taxon>Pseudomonadota</taxon>
        <taxon>Gammaproteobacteria</taxon>
        <taxon>Alteromonadales</taxon>
        <taxon>Alteromonadaceae</taxon>
        <taxon>Neptunicella</taxon>
    </lineage>
</organism>
<dbReference type="Proteomes" id="UP000601768">
    <property type="component" value="Unassembled WGS sequence"/>
</dbReference>
<evidence type="ECO:0008006" key="4">
    <source>
        <dbReference type="Google" id="ProtNLM"/>
    </source>
</evidence>
<comment type="caution">
    <text evidence="2">The sequence shown here is derived from an EMBL/GenBank/DDBJ whole genome shotgun (WGS) entry which is preliminary data.</text>
</comment>
<dbReference type="AlphaFoldDB" id="A0A8J6ISJ5"/>
<dbReference type="EMBL" id="JACNEP010000004">
    <property type="protein sequence ID" value="MBC3765509.1"/>
    <property type="molecule type" value="Genomic_DNA"/>
</dbReference>
<keyword evidence="1" id="KW-0732">Signal</keyword>
<protein>
    <recommendedName>
        <fullName evidence="4">Rap1a immunity protein domain-containing protein</fullName>
    </recommendedName>
</protein>
<evidence type="ECO:0000313" key="3">
    <source>
        <dbReference type="Proteomes" id="UP000601768"/>
    </source>
</evidence>
<feature type="chain" id="PRO_5035145294" description="Rap1a immunity protein domain-containing protein" evidence="1">
    <location>
        <begin position="26"/>
        <end position="145"/>
    </location>
</feature>
<keyword evidence="3" id="KW-1185">Reference proteome</keyword>
<dbReference type="RefSeq" id="WP_186505984.1">
    <property type="nucleotide sequence ID" value="NZ_JACNEP010000004.1"/>
</dbReference>
<evidence type="ECO:0000256" key="1">
    <source>
        <dbReference type="SAM" id="SignalP"/>
    </source>
</evidence>
<name>A0A8J6ISJ5_9ALTE</name>
<accession>A0A8J6ISJ5</accession>
<evidence type="ECO:0000313" key="2">
    <source>
        <dbReference type="EMBL" id="MBC3765509.1"/>
    </source>
</evidence>
<reference evidence="2" key="2">
    <citation type="submission" date="2020-08" db="EMBL/GenBank/DDBJ databases">
        <authorList>
            <person name="Lai Q."/>
        </authorList>
    </citation>
    <scope>NUCLEOTIDE SEQUENCE</scope>
    <source>
        <strain evidence="2">S27-2</strain>
    </source>
</reference>
<sequence length="145" mass="15813">MAATFIVKSLLITLFVMGFSLSAQAASLMNGQRFIESCKQSVASDNDELSPCATFIYGYLSASPYVVSHRTMPEGIGLRAFETRAPSRNSAIKSIKQAQYCVAFPLDKAVTEIEIKVAELDLVTGNELPETLLKNVLDSHFSCPE</sequence>
<gene>
    <name evidence="2" type="ORF">H8B19_06450</name>
</gene>